<name>A0A9J5XRJ6_SOLCO</name>
<accession>A0A9J5XRJ6</accession>
<sequence length="112" mass="12221">MSSSVVPPKCNMENDKENSSLEISLIVARNVVPLGSTKNHGNSEYDKNESNRNAARDLIDKCGNLIRVIDVQLDELKIGESPIGLQIAFSSSVLCPEGKDQVGNEMEQSTCR</sequence>
<proteinExistence type="predicted"/>
<reference evidence="1 2" key="1">
    <citation type="submission" date="2020-09" db="EMBL/GenBank/DDBJ databases">
        <title>De no assembly of potato wild relative species, Solanum commersonii.</title>
        <authorList>
            <person name="Cho K."/>
        </authorList>
    </citation>
    <scope>NUCLEOTIDE SEQUENCE [LARGE SCALE GENOMIC DNA]</scope>
    <source>
        <strain evidence="1">LZ3.2</strain>
        <tissue evidence="1">Leaf</tissue>
    </source>
</reference>
<organism evidence="1 2">
    <name type="scientific">Solanum commersonii</name>
    <name type="common">Commerson's wild potato</name>
    <name type="synonym">Commerson's nightshade</name>
    <dbReference type="NCBI Taxonomy" id="4109"/>
    <lineage>
        <taxon>Eukaryota</taxon>
        <taxon>Viridiplantae</taxon>
        <taxon>Streptophyta</taxon>
        <taxon>Embryophyta</taxon>
        <taxon>Tracheophyta</taxon>
        <taxon>Spermatophyta</taxon>
        <taxon>Magnoliopsida</taxon>
        <taxon>eudicotyledons</taxon>
        <taxon>Gunneridae</taxon>
        <taxon>Pentapetalae</taxon>
        <taxon>asterids</taxon>
        <taxon>lamiids</taxon>
        <taxon>Solanales</taxon>
        <taxon>Solanaceae</taxon>
        <taxon>Solanoideae</taxon>
        <taxon>Solaneae</taxon>
        <taxon>Solanum</taxon>
    </lineage>
</organism>
<keyword evidence="2" id="KW-1185">Reference proteome</keyword>
<evidence type="ECO:0000313" key="1">
    <source>
        <dbReference type="EMBL" id="KAG5590413.1"/>
    </source>
</evidence>
<evidence type="ECO:0000313" key="2">
    <source>
        <dbReference type="Proteomes" id="UP000824120"/>
    </source>
</evidence>
<gene>
    <name evidence="1" type="ORF">H5410_040927</name>
</gene>
<dbReference type="AlphaFoldDB" id="A0A9J5XRJ6"/>
<comment type="caution">
    <text evidence="1">The sequence shown here is derived from an EMBL/GenBank/DDBJ whole genome shotgun (WGS) entry which is preliminary data.</text>
</comment>
<dbReference type="Proteomes" id="UP000824120">
    <property type="component" value="Chromosome 8"/>
</dbReference>
<dbReference type="EMBL" id="JACXVP010000008">
    <property type="protein sequence ID" value="KAG5590413.1"/>
    <property type="molecule type" value="Genomic_DNA"/>
</dbReference>
<dbReference type="OrthoDB" id="1223573at2759"/>
<protein>
    <submittedName>
        <fullName evidence="1">Uncharacterized protein</fullName>
    </submittedName>
</protein>